<dbReference type="RefSeq" id="WP_049744953.1">
    <property type="nucleotide sequence ID" value="NZ_CP012150.1"/>
</dbReference>
<keyword evidence="2" id="KW-0030">Aminoacyl-tRNA synthetase</keyword>
<evidence type="ECO:0000313" key="3">
    <source>
        <dbReference type="Proteomes" id="UP000062255"/>
    </source>
</evidence>
<name>A0A0K0X5B5_MYCGD</name>
<proteinExistence type="predicted"/>
<dbReference type="PANTHER" id="PTHR30411:SF1">
    <property type="entry name" value="CYTOPLASMIC PROTEIN"/>
    <property type="match status" value="1"/>
</dbReference>
<dbReference type="PATRIC" id="fig|134601.6.peg.2560"/>
<keyword evidence="2" id="KW-0436">Ligase</keyword>
<evidence type="ECO:0000259" key="1">
    <source>
        <dbReference type="Pfam" id="PF04073"/>
    </source>
</evidence>
<dbReference type="InterPro" id="IPR007214">
    <property type="entry name" value="YbaK/aa-tRNA-synth-assoc-dom"/>
</dbReference>
<dbReference type="KEGG" id="mgo:AFA91_12325"/>
<dbReference type="CDD" id="cd04333">
    <property type="entry name" value="ProX_deacylase"/>
    <property type="match status" value="1"/>
</dbReference>
<dbReference type="GO" id="GO:0004812">
    <property type="term" value="F:aminoacyl-tRNA ligase activity"/>
    <property type="evidence" value="ECO:0007669"/>
    <property type="project" value="UniProtKB-KW"/>
</dbReference>
<dbReference type="OrthoDB" id="8536235at2"/>
<protein>
    <submittedName>
        <fullName evidence="2">Prolyl-tRNA synthetase</fullName>
    </submittedName>
</protein>
<dbReference type="STRING" id="134601.AFA91_12325"/>
<evidence type="ECO:0000313" key="2">
    <source>
        <dbReference type="EMBL" id="AKS32528.1"/>
    </source>
</evidence>
<accession>A0A0K0X5B5</accession>
<organism evidence="2 3">
    <name type="scientific">Mycolicibacterium goodii</name>
    <name type="common">Mycobacterium goodii</name>
    <dbReference type="NCBI Taxonomy" id="134601"/>
    <lineage>
        <taxon>Bacteria</taxon>
        <taxon>Bacillati</taxon>
        <taxon>Actinomycetota</taxon>
        <taxon>Actinomycetes</taxon>
        <taxon>Mycobacteriales</taxon>
        <taxon>Mycobacteriaceae</taxon>
        <taxon>Mycolicibacterium</taxon>
    </lineage>
</organism>
<dbReference type="InterPro" id="IPR036754">
    <property type="entry name" value="YbaK/aa-tRNA-synt-asso_dom_sf"/>
</dbReference>
<sequence>MKAQLFVPQVARKPASVRIVTVNERNARVAAAVTAAGIDPAIKILDADAKTAAAAAEQLGCEVGAIANSLVFECDGEPLLVMASGAARVDTDVLAKHLGADAITKANPKLVRTATGQVIGGVAPTGHPQPLRTVVDKTLASYPVIWTAAGTADSVMPLTYEQLLALTGGVALPVR</sequence>
<gene>
    <name evidence="2" type="ORF">AFA91_12325</name>
</gene>
<dbReference type="Proteomes" id="UP000062255">
    <property type="component" value="Chromosome"/>
</dbReference>
<dbReference type="GO" id="GO:0002161">
    <property type="term" value="F:aminoacyl-tRNA deacylase activity"/>
    <property type="evidence" value="ECO:0007669"/>
    <property type="project" value="InterPro"/>
</dbReference>
<dbReference type="AlphaFoldDB" id="A0A0K0X5B5"/>
<dbReference type="SUPFAM" id="SSF55826">
    <property type="entry name" value="YbaK/ProRS associated domain"/>
    <property type="match status" value="1"/>
</dbReference>
<dbReference type="Pfam" id="PF04073">
    <property type="entry name" value="tRNA_edit"/>
    <property type="match status" value="1"/>
</dbReference>
<dbReference type="Gene3D" id="3.90.960.10">
    <property type="entry name" value="YbaK/aminoacyl-tRNA synthetase-associated domain"/>
    <property type="match status" value="1"/>
</dbReference>
<reference evidence="2 3" key="1">
    <citation type="submission" date="2015-07" db="EMBL/GenBank/DDBJ databases">
        <title>Complete genome sequence of Mycobacterium goodii X7B, a facultative thermophilic biodesulfurizing bacterium.</title>
        <authorList>
            <person name="Yu B."/>
            <person name="Li F."/>
            <person name="Xu P."/>
        </authorList>
    </citation>
    <scope>NUCLEOTIDE SEQUENCE [LARGE SCALE GENOMIC DNA]</scope>
    <source>
        <strain evidence="2 3">X7B</strain>
    </source>
</reference>
<feature type="domain" description="YbaK/aminoacyl-tRNA synthetase-associated" evidence="1">
    <location>
        <begin position="48"/>
        <end position="165"/>
    </location>
</feature>
<dbReference type="EMBL" id="CP012150">
    <property type="protein sequence ID" value="AKS32528.1"/>
    <property type="molecule type" value="Genomic_DNA"/>
</dbReference>
<dbReference type="PANTHER" id="PTHR30411">
    <property type="entry name" value="CYTOPLASMIC PROTEIN"/>
    <property type="match status" value="1"/>
</dbReference>